<dbReference type="EMBL" id="JAVHJO010000012">
    <property type="protein sequence ID" value="KAK6532051.1"/>
    <property type="molecule type" value="Genomic_DNA"/>
</dbReference>
<gene>
    <name evidence="2" type="ORF">TWF694_003214</name>
</gene>
<evidence type="ECO:0000313" key="3">
    <source>
        <dbReference type="Proteomes" id="UP001365542"/>
    </source>
</evidence>
<feature type="transmembrane region" description="Helical" evidence="1">
    <location>
        <begin position="50"/>
        <end position="77"/>
    </location>
</feature>
<accession>A0AAV9X260</accession>
<dbReference type="Proteomes" id="UP001365542">
    <property type="component" value="Unassembled WGS sequence"/>
</dbReference>
<dbReference type="AlphaFoldDB" id="A0AAV9X260"/>
<reference evidence="2 3" key="1">
    <citation type="submission" date="2019-10" db="EMBL/GenBank/DDBJ databases">
        <authorList>
            <person name="Palmer J.M."/>
        </authorList>
    </citation>
    <scope>NUCLEOTIDE SEQUENCE [LARGE SCALE GENOMIC DNA]</scope>
    <source>
        <strain evidence="2 3">TWF694</strain>
    </source>
</reference>
<comment type="caution">
    <text evidence="2">The sequence shown here is derived from an EMBL/GenBank/DDBJ whole genome shotgun (WGS) entry which is preliminary data.</text>
</comment>
<protein>
    <submittedName>
        <fullName evidence="2">Uncharacterized protein</fullName>
    </submittedName>
</protein>
<evidence type="ECO:0000313" key="2">
    <source>
        <dbReference type="EMBL" id="KAK6532051.1"/>
    </source>
</evidence>
<sequence length="193" mass="21287">MALIRRPMPETKPFLLQISSHPSASAGTATLSVLEIAPRWRFHRGCHRSLLIFVVVVSLAGASLMLFGGFFVHLEAFRRQFVSKRLMRTSLRRNHVSSPNPRCGAPAGQRLALYCLAASQTWRVALALQLLKDPHKNNTFSTKTQHVTPALRQAGLLPSQAHILSPSQSSLVSSLPAPQSYFSDTISSEMCEL</sequence>
<keyword evidence="1" id="KW-0812">Transmembrane</keyword>
<keyword evidence="3" id="KW-1185">Reference proteome</keyword>
<keyword evidence="1" id="KW-0472">Membrane</keyword>
<proteinExistence type="predicted"/>
<evidence type="ECO:0000256" key="1">
    <source>
        <dbReference type="SAM" id="Phobius"/>
    </source>
</evidence>
<name>A0AAV9X260_9PEZI</name>
<organism evidence="2 3">
    <name type="scientific">Orbilia ellipsospora</name>
    <dbReference type="NCBI Taxonomy" id="2528407"/>
    <lineage>
        <taxon>Eukaryota</taxon>
        <taxon>Fungi</taxon>
        <taxon>Dikarya</taxon>
        <taxon>Ascomycota</taxon>
        <taxon>Pezizomycotina</taxon>
        <taxon>Orbiliomycetes</taxon>
        <taxon>Orbiliales</taxon>
        <taxon>Orbiliaceae</taxon>
        <taxon>Orbilia</taxon>
    </lineage>
</organism>
<keyword evidence="1" id="KW-1133">Transmembrane helix</keyword>